<dbReference type="Gene3D" id="3.40.50.150">
    <property type="entry name" value="Vaccinia Virus protein VP39"/>
    <property type="match status" value="1"/>
</dbReference>
<sequence length="163" mass="18900">ELRPTSNKSRERLFNWLMNDIEGATCLDMFSGTGALGLEAISRGAKFVYFFEKRRKTCSGIEQTVEKLNIENQTEIINTVSLDFYFQSRINRPVDIIFIDPPFGKGLIDQAVKQIEKQNVTHKKSILYIELEKQSQTDEMLVDWNLIKTKIEGQVRHCLVKRN</sequence>
<protein>
    <submittedName>
        <fullName evidence="3">Uncharacterized protein</fullName>
    </submittedName>
</protein>
<dbReference type="GO" id="GO:0031167">
    <property type="term" value="P:rRNA methylation"/>
    <property type="evidence" value="ECO:0007669"/>
    <property type="project" value="InterPro"/>
</dbReference>
<accession>A0A382PCY6</accession>
<evidence type="ECO:0000256" key="1">
    <source>
        <dbReference type="ARBA" id="ARBA00022603"/>
    </source>
</evidence>
<keyword evidence="2" id="KW-0808">Transferase</keyword>
<feature type="non-terminal residue" evidence="3">
    <location>
        <position position="1"/>
    </location>
</feature>
<organism evidence="3">
    <name type="scientific">marine metagenome</name>
    <dbReference type="NCBI Taxonomy" id="408172"/>
    <lineage>
        <taxon>unclassified sequences</taxon>
        <taxon>metagenomes</taxon>
        <taxon>ecological metagenomes</taxon>
    </lineage>
</organism>
<keyword evidence="1" id="KW-0489">Methyltransferase</keyword>
<reference evidence="3" key="1">
    <citation type="submission" date="2018-05" db="EMBL/GenBank/DDBJ databases">
        <authorList>
            <person name="Lanie J.A."/>
            <person name="Ng W.-L."/>
            <person name="Kazmierczak K.M."/>
            <person name="Andrzejewski T.M."/>
            <person name="Davidsen T.M."/>
            <person name="Wayne K.J."/>
            <person name="Tettelin H."/>
            <person name="Glass J.I."/>
            <person name="Rusch D."/>
            <person name="Podicherti R."/>
            <person name="Tsui H.-C.T."/>
            <person name="Winkler M.E."/>
        </authorList>
    </citation>
    <scope>NUCLEOTIDE SEQUENCE</scope>
</reference>
<dbReference type="EMBL" id="UINC01106525">
    <property type="protein sequence ID" value="SVC71253.1"/>
    <property type="molecule type" value="Genomic_DNA"/>
</dbReference>
<name>A0A382PCY6_9ZZZZ</name>
<dbReference type="PIRSF" id="PIRSF004553">
    <property type="entry name" value="CHP00095"/>
    <property type="match status" value="1"/>
</dbReference>
<dbReference type="InterPro" id="IPR029063">
    <property type="entry name" value="SAM-dependent_MTases_sf"/>
</dbReference>
<dbReference type="CDD" id="cd02440">
    <property type="entry name" value="AdoMet_MTases"/>
    <property type="match status" value="1"/>
</dbReference>
<dbReference type="PANTHER" id="PTHR43542">
    <property type="entry name" value="METHYLTRANSFERASE"/>
    <property type="match status" value="1"/>
</dbReference>
<dbReference type="SUPFAM" id="SSF53335">
    <property type="entry name" value="S-adenosyl-L-methionine-dependent methyltransferases"/>
    <property type="match status" value="1"/>
</dbReference>
<dbReference type="AlphaFoldDB" id="A0A382PCY6"/>
<dbReference type="PROSITE" id="PS00092">
    <property type="entry name" value="N6_MTASE"/>
    <property type="match status" value="1"/>
</dbReference>
<proteinExistence type="predicted"/>
<dbReference type="InterPro" id="IPR002052">
    <property type="entry name" value="DNA_methylase_N6_adenine_CS"/>
</dbReference>
<dbReference type="InterPro" id="IPR004398">
    <property type="entry name" value="RNA_MeTrfase_RsmD"/>
</dbReference>
<dbReference type="NCBIfam" id="TIGR00095">
    <property type="entry name" value="16S rRNA (guanine(966)-N(2))-methyltransferase RsmD"/>
    <property type="match status" value="1"/>
</dbReference>
<dbReference type="PANTHER" id="PTHR43542:SF1">
    <property type="entry name" value="METHYLTRANSFERASE"/>
    <property type="match status" value="1"/>
</dbReference>
<evidence type="ECO:0000313" key="3">
    <source>
        <dbReference type="EMBL" id="SVC71253.1"/>
    </source>
</evidence>
<dbReference type="Pfam" id="PF03602">
    <property type="entry name" value="Cons_hypoth95"/>
    <property type="match status" value="1"/>
</dbReference>
<evidence type="ECO:0000256" key="2">
    <source>
        <dbReference type="ARBA" id="ARBA00022679"/>
    </source>
</evidence>
<dbReference type="GO" id="GO:0003676">
    <property type="term" value="F:nucleic acid binding"/>
    <property type="evidence" value="ECO:0007669"/>
    <property type="project" value="InterPro"/>
</dbReference>
<gene>
    <name evidence="3" type="ORF">METZ01_LOCUS324107</name>
</gene>
<dbReference type="GO" id="GO:0008168">
    <property type="term" value="F:methyltransferase activity"/>
    <property type="evidence" value="ECO:0007669"/>
    <property type="project" value="UniProtKB-KW"/>
</dbReference>